<keyword evidence="5" id="KW-1185">Reference proteome</keyword>
<protein>
    <recommendedName>
        <fullName evidence="6">Carbamoyltransferase</fullName>
    </recommendedName>
</protein>
<dbReference type="GO" id="GO:0003824">
    <property type="term" value="F:catalytic activity"/>
    <property type="evidence" value="ECO:0007669"/>
    <property type="project" value="InterPro"/>
</dbReference>
<dbReference type="Pfam" id="PF02543">
    <property type="entry name" value="Carbam_trans_N"/>
    <property type="match status" value="1"/>
</dbReference>
<gene>
    <name evidence="4" type="ORF">ICJ84_06720</name>
</gene>
<evidence type="ECO:0000313" key="4">
    <source>
        <dbReference type="EMBL" id="MBD0835121.1"/>
    </source>
</evidence>
<dbReference type="RefSeq" id="WP_188215610.1">
    <property type="nucleotide sequence ID" value="NZ_BAABGH010000010.1"/>
</dbReference>
<dbReference type="CDD" id="cd24098">
    <property type="entry name" value="ASKHA_NBD_TobZ_N"/>
    <property type="match status" value="1"/>
</dbReference>
<evidence type="ECO:0008006" key="6">
    <source>
        <dbReference type="Google" id="ProtNLM"/>
    </source>
</evidence>
<dbReference type="InterPro" id="IPR003696">
    <property type="entry name" value="Carbtransf_dom"/>
</dbReference>
<dbReference type="Proteomes" id="UP000602057">
    <property type="component" value="Unassembled WGS sequence"/>
</dbReference>
<dbReference type="InterPro" id="IPR043129">
    <property type="entry name" value="ATPase_NBD"/>
</dbReference>
<name>A0A8J6Q6X6_9FLAO</name>
<reference evidence="4" key="2">
    <citation type="submission" date="2020-09" db="EMBL/GenBank/DDBJ databases">
        <authorList>
            <person name="Wu Z."/>
        </authorList>
    </citation>
    <scope>NUCLEOTIDE SEQUENCE</scope>
    <source>
        <strain evidence="4">SC17</strain>
    </source>
</reference>
<dbReference type="PANTHER" id="PTHR34847">
    <property type="entry name" value="NODULATION PROTEIN U"/>
    <property type="match status" value="1"/>
</dbReference>
<dbReference type="Pfam" id="PF16861">
    <property type="entry name" value="Carbam_trans_C"/>
    <property type="match status" value="1"/>
</dbReference>
<feature type="domain" description="Carbamoyltransferase C-terminal" evidence="3">
    <location>
        <begin position="411"/>
        <end position="599"/>
    </location>
</feature>
<organism evidence="4 5">
    <name type="scientific">Aestuariibaculum suncheonense</name>
    <dbReference type="NCBI Taxonomy" id="1028745"/>
    <lineage>
        <taxon>Bacteria</taxon>
        <taxon>Pseudomonadati</taxon>
        <taxon>Bacteroidota</taxon>
        <taxon>Flavobacteriia</taxon>
        <taxon>Flavobacteriales</taxon>
        <taxon>Flavobacteriaceae</taxon>
    </lineage>
</organism>
<comment type="caution">
    <text evidence="4">The sequence shown here is derived from an EMBL/GenBank/DDBJ whole genome shotgun (WGS) entry which is preliminary data.</text>
</comment>
<sequence length="599" mass="68474">MRILGISAYYHDSAAAIIENGKVLFAAQEERFSRIKNDASFPEKALQFCLNESGLTFEDIDLIAFYDKPFLKFERLLETYYAFAPKGFKSFTKAMPVWLKEKLFIKQFIRKKIKELGATNYKRIPINFPEHHLSHIASSFYTSPFKTSAFLTVDGVGEWTTMSYGIASGEKGIQVLGELHFPDSLGLLYSAFTYFIGFKVNSGEYKMMGLAPYGDSKSQNVINFKSLIREHLLDIKADGSIKLNMKYFEYSVGLQMVNSVKWEKLFGVKKRQPDDQLQQNHADLAMAAQNILEEILIKQIAFIKEETGENNLCLSGGVALNCVANSVLHNQNIFDDIYVQPAAGDAGGALGAALACAHMKEKLHFNGLKTPFNVYLGPQFSNLHIERLLRRTKCKYQYFESKEDLIKTVCQYIAEKKVIGWFHGRTEFGPRALGNRSILADASDPEMQYNLNMKIKFREGFRPFAPVVCEEDYDDYFEEGKQSYYMLFTSMVKKSLRKDLPEDFQYFNLEEKRKFVKSELPAITHIDFSARVQVVKKELNPLLWHLIQSYKERTGVGVLINTSFNVKDEPIVNSPEDAYNCFMNSGMDVLVLENYVIVK</sequence>
<dbReference type="Gene3D" id="3.90.870.20">
    <property type="entry name" value="Carbamoyltransferase, C-terminal domain"/>
    <property type="match status" value="1"/>
</dbReference>
<dbReference type="InterPro" id="IPR051338">
    <property type="entry name" value="NodU/CmcH_Carbamoyltrnsfr"/>
</dbReference>
<dbReference type="PANTHER" id="PTHR34847:SF1">
    <property type="entry name" value="NODULATION PROTEIN U"/>
    <property type="match status" value="1"/>
</dbReference>
<dbReference type="AlphaFoldDB" id="A0A8J6Q6X6"/>
<evidence type="ECO:0000256" key="1">
    <source>
        <dbReference type="ARBA" id="ARBA00006129"/>
    </source>
</evidence>
<dbReference type="SUPFAM" id="SSF53067">
    <property type="entry name" value="Actin-like ATPase domain"/>
    <property type="match status" value="1"/>
</dbReference>
<dbReference type="InterPro" id="IPR038152">
    <property type="entry name" value="Carbam_trans_C_sf"/>
</dbReference>
<feature type="domain" description="Carbamoyltransferase" evidence="2">
    <location>
        <begin position="2"/>
        <end position="354"/>
    </location>
</feature>
<evidence type="ECO:0000313" key="5">
    <source>
        <dbReference type="Proteomes" id="UP000602057"/>
    </source>
</evidence>
<accession>A0A8J6Q6X6</accession>
<comment type="similarity">
    <text evidence="1">Belongs to the NodU/CmcH family.</text>
</comment>
<dbReference type="EMBL" id="JACVXC010000002">
    <property type="protein sequence ID" value="MBD0835121.1"/>
    <property type="molecule type" value="Genomic_DNA"/>
</dbReference>
<reference evidence="4" key="1">
    <citation type="journal article" date="2013" name="Int. J. Syst. Evol. Microbiol.">
        <title>Aestuariibaculum suncheonense gen. nov., sp. nov., a marine bacterium of the family Flavobacteriaceae isolated from a tidal flat and emended descriptions of the genera Gaetbulibacter and Tamlana.</title>
        <authorList>
            <person name="Jeong S.H."/>
            <person name="Park M.S."/>
            <person name="Jin H.M."/>
            <person name="Lee K."/>
            <person name="Park W."/>
            <person name="Jeon C.O."/>
        </authorList>
    </citation>
    <scope>NUCLEOTIDE SEQUENCE</scope>
    <source>
        <strain evidence="4">SC17</strain>
    </source>
</reference>
<evidence type="ECO:0000259" key="3">
    <source>
        <dbReference type="Pfam" id="PF16861"/>
    </source>
</evidence>
<proteinExistence type="inferred from homology"/>
<dbReference type="Gene3D" id="3.30.420.40">
    <property type="match status" value="2"/>
</dbReference>
<evidence type="ECO:0000259" key="2">
    <source>
        <dbReference type="Pfam" id="PF02543"/>
    </source>
</evidence>
<dbReference type="InterPro" id="IPR031730">
    <property type="entry name" value="Carbam_trans_C"/>
</dbReference>